<dbReference type="OrthoDB" id="3182597at2"/>
<proteinExistence type="predicted"/>
<keyword evidence="1" id="KW-0472">Membrane</keyword>
<name>A0A316A373_9FIRM</name>
<sequence length="361" mass="40764">MAALMEYKCPACGGAIEFDSSIQKMKCPFCDTEFEMETLKELDEEIKNEQPETMEWEESAGGEWQEGETDGMMVYVCKSCGGEIIGDENTAATSCLFCGNPVIMTGQFAGALRPDWVIPFKLDKKMAKEKLMKHLKGKRLLPKVFKEENRIDEIKGIYVPFWLFDTDAEADIHYNATKTRSWSDDVYKYTETSYYSVSRGGRIGFERVPVDGSSKMADDLMESIEPFDFAEAVDFQTAYLAGYLADKYDVTAEESIARANKRVKRSTEEEFRKTVRGYATVTTESSNIRLSNGSSKYALCPVWILNTTWKEKNYIFAMNGQTGKFVGDLPVDKGAFWRWFAALSVVFGAVIYIILGAILLT</sequence>
<dbReference type="AlphaFoldDB" id="A0A316A373"/>
<gene>
    <name evidence="2" type="ORF">SAMN05216529_101274</name>
</gene>
<keyword evidence="1" id="KW-1133">Transmembrane helix</keyword>
<protein>
    <submittedName>
        <fullName evidence="2">Uncharacterized protein</fullName>
    </submittedName>
</protein>
<dbReference type="Proteomes" id="UP000254051">
    <property type="component" value="Unassembled WGS sequence"/>
</dbReference>
<evidence type="ECO:0000256" key="1">
    <source>
        <dbReference type="SAM" id="Phobius"/>
    </source>
</evidence>
<evidence type="ECO:0000313" key="2">
    <source>
        <dbReference type="EMBL" id="SUQ12383.1"/>
    </source>
</evidence>
<accession>A0A316A373</accession>
<keyword evidence="3" id="KW-1185">Reference proteome</keyword>
<dbReference type="Gene3D" id="2.20.28.30">
    <property type="entry name" value="RNA polymerase ii, chain L"/>
    <property type="match status" value="2"/>
</dbReference>
<dbReference type="RefSeq" id="WP_109708406.1">
    <property type="nucleotide sequence ID" value="NZ_QGDS01000001.1"/>
</dbReference>
<evidence type="ECO:0000313" key="3">
    <source>
        <dbReference type="Proteomes" id="UP000254051"/>
    </source>
</evidence>
<dbReference type="PANTHER" id="PTHR37826">
    <property type="entry name" value="FLOTILLIN BAND_7_5 DOMAIN PROTEIN"/>
    <property type="match status" value="1"/>
</dbReference>
<feature type="transmembrane region" description="Helical" evidence="1">
    <location>
        <begin position="336"/>
        <end position="360"/>
    </location>
</feature>
<reference evidence="3" key="1">
    <citation type="submission" date="2017-07" db="EMBL/GenBank/DDBJ databases">
        <authorList>
            <person name="Varghese N."/>
            <person name="Submissions S."/>
        </authorList>
    </citation>
    <scope>NUCLEOTIDE SEQUENCE [LARGE SCALE GENOMIC DNA]</scope>
    <source>
        <strain evidence="3">NLAE-zl-C134</strain>
    </source>
</reference>
<dbReference type="PANTHER" id="PTHR37826:SF3">
    <property type="entry name" value="J DOMAIN-CONTAINING PROTEIN"/>
    <property type="match status" value="1"/>
</dbReference>
<keyword evidence="1" id="KW-0812">Transmembrane</keyword>
<organism evidence="2 3">
    <name type="scientific">Faecalicatena contorta</name>
    <dbReference type="NCBI Taxonomy" id="39482"/>
    <lineage>
        <taxon>Bacteria</taxon>
        <taxon>Bacillati</taxon>
        <taxon>Bacillota</taxon>
        <taxon>Clostridia</taxon>
        <taxon>Lachnospirales</taxon>
        <taxon>Lachnospiraceae</taxon>
        <taxon>Faecalicatena</taxon>
    </lineage>
</organism>
<dbReference type="EMBL" id="UHJJ01000001">
    <property type="protein sequence ID" value="SUQ12383.1"/>
    <property type="molecule type" value="Genomic_DNA"/>
</dbReference>